<feature type="domain" description="ZNF380 coiled-coil" evidence="12">
    <location>
        <begin position="11"/>
        <end position="50"/>
    </location>
</feature>
<keyword evidence="9" id="KW-0472">Membrane</keyword>
<keyword evidence="5" id="KW-0813">Transport</keyword>
<evidence type="ECO:0000256" key="5">
    <source>
        <dbReference type="ARBA" id="ARBA00022448"/>
    </source>
</evidence>
<dbReference type="FunFam" id="1.10.10.10:FF:000397">
    <property type="entry name" value="Vacuolar-sorting protein SNF8"/>
    <property type="match status" value="1"/>
</dbReference>
<evidence type="ECO:0000259" key="12">
    <source>
        <dbReference type="Pfam" id="PF23406"/>
    </source>
</evidence>
<accession>T2M7J7</accession>
<keyword evidence="8" id="KW-0653">Protein transport</keyword>
<dbReference type="InterPro" id="IPR040608">
    <property type="entry name" value="Snf8/Vps36"/>
</dbReference>
<dbReference type="OrthoDB" id="283883at2759"/>
<comment type="similarity">
    <text evidence="3">Belongs to the SNF8 family.</text>
</comment>
<evidence type="ECO:0000256" key="7">
    <source>
        <dbReference type="ARBA" id="ARBA00022753"/>
    </source>
</evidence>
<dbReference type="SUPFAM" id="SSF46785">
    <property type="entry name" value="Winged helix' DNA-binding domain"/>
    <property type="match status" value="2"/>
</dbReference>
<evidence type="ECO:0000256" key="6">
    <source>
        <dbReference type="ARBA" id="ARBA00022490"/>
    </source>
</evidence>
<dbReference type="Gene3D" id="6.10.140.180">
    <property type="match status" value="1"/>
</dbReference>
<evidence type="ECO:0000256" key="9">
    <source>
        <dbReference type="ARBA" id="ARBA00023136"/>
    </source>
</evidence>
<feature type="compositionally biased region" description="Basic and acidic residues" evidence="11">
    <location>
        <begin position="7"/>
        <end position="22"/>
    </location>
</feature>
<protein>
    <recommendedName>
        <fullName evidence="4">Vacuolar-sorting protein SNF8</fullName>
    </recommendedName>
    <alternativeName>
        <fullName evidence="10">ESCRT-II complex subunit VPS22</fullName>
    </alternativeName>
</protein>
<gene>
    <name evidence="13" type="primary">SNF8</name>
</gene>
<sequence length="383" mass="44138">RKISGTESEKLPEGFFDDPKKDAKARNVEYKDPKDEEWEKFQQIIQEETKCKVYEYVVKDTLLKCKVYEYVVKDTLLKCKVHEYVVKDTLLKCKVYEYVVKDTLLKCKVYEYVVKDTLLKCKVYEYVVKDLLKYLINFKVMRRGPGLASVDRSRITKEKYAAKGTELADVEISYMIKQLDAFKHYLEDFAAKHQSDIKKNPEFRQHFQTLCAKIGVDPLASSRGFWSEILGVGDFYYELSVQITEVCLATKNKNGGLIAINDLLRLVLKGRGKSRQDISEDDLIRAIKKLGVLGSGFKVLPLPGRTLVQSVPTELSVDHTTVLQTAQKNGFTTVSSIVNELKWDKNRVQNILDYLIQEGMAWIDTQDTKEVLYWVPGFFPDIT</sequence>
<keyword evidence="7" id="KW-0967">Endosome</keyword>
<dbReference type="Gene3D" id="1.10.10.10">
    <property type="entry name" value="Winged helix-like DNA-binding domain superfamily/Winged helix DNA-binding domain"/>
    <property type="match status" value="2"/>
</dbReference>
<evidence type="ECO:0000256" key="8">
    <source>
        <dbReference type="ARBA" id="ARBA00022927"/>
    </source>
</evidence>
<name>T2M7J7_HYDVU</name>
<proteinExistence type="evidence at transcript level"/>
<dbReference type="AlphaFoldDB" id="T2M7J7"/>
<dbReference type="InterPro" id="IPR059039">
    <property type="entry name" value="ZNF380_CC"/>
</dbReference>
<feature type="region of interest" description="Disordered" evidence="11">
    <location>
        <begin position="1"/>
        <end position="22"/>
    </location>
</feature>
<dbReference type="PANTHER" id="PTHR12806:SF0">
    <property type="entry name" value="VACUOLAR-SORTING PROTEIN SNF8"/>
    <property type="match status" value="1"/>
</dbReference>
<evidence type="ECO:0000256" key="4">
    <source>
        <dbReference type="ARBA" id="ARBA00017052"/>
    </source>
</evidence>
<feature type="non-terminal residue" evidence="13">
    <location>
        <position position="1"/>
    </location>
</feature>
<comment type="subcellular location">
    <subcellularLocation>
        <location evidence="2">Cytoplasm</location>
    </subcellularLocation>
    <subcellularLocation>
        <location evidence="1">Endosome membrane</location>
        <topology evidence="1">Peripheral membrane protein</topology>
    </subcellularLocation>
</comment>
<dbReference type="Pfam" id="PF23406">
    <property type="entry name" value="ZNF380_CC"/>
    <property type="match status" value="1"/>
</dbReference>
<dbReference type="GO" id="GO:0000814">
    <property type="term" value="C:ESCRT II complex"/>
    <property type="evidence" value="ECO:0007669"/>
    <property type="project" value="InterPro"/>
</dbReference>
<organism evidence="13">
    <name type="scientific">Hydra vulgaris</name>
    <name type="common">Hydra</name>
    <name type="synonym">Hydra attenuata</name>
    <dbReference type="NCBI Taxonomy" id="6087"/>
    <lineage>
        <taxon>Eukaryota</taxon>
        <taxon>Metazoa</taxon>
        <taxon>Cnidaria</taxon>
        <taxon>Hydrozoa</taxon>
        <taxon>Hydroidolina</taxon>
        <taxon>Anthoathecata</taxon>
        <taxon>Aplanulata</taxon>
        <taxon>Hydridae</taxon>
        <taxon>Hydra</taxon>
    </lineage>
</organism>
<dbReference type="EMBL" id="HAAD01001832">
    <property type="protein sequence ID" value="CDG68064.1"/>
    <property type="molecule type" value="mRNA"/>
</dbReference>
<evidence type="ECO:0000256" key="11">
    <source>
        <dbReference type="SAM" id="MobiDB-lite"/>
    </source>
</evidence>
<dbReference type="InterPro" id="IPR036390">
    <property type="entry name" value="WH_DNA-bd_sf"/>
</dbReference>
<evidence type="ECO:0000256" key="10">
    <source>
        <dbReference type="ARBA" id="ARBA00030097"/>
    </source>
</evidence>
<dbReference type="PANTHER" id="PTHR12806">
    <property type="entry name" value="EAP30 SUBUNIT OF ELL COMPLEX"/>
    <property type="match status" value="1"/>
</dbReference>
<evidence type="ECO:0000256" key="2">
    <source>
        <dbReference type="ARBA" id="ARBA00004496"/>
    </source>
</evidence>
<dbReference type="FunFam" id="1.10.10.10:FF:000085">
    <property type="entry name" value="Vacuolar-sorting protein SNF8"/>
    <property type="match status" value="1"/>
</dbReference>
<evidence type="ECO:0000256" key="1">
    <source>
        <dbReference type="ARBA" id="ARBA00004481"/>
    </source>
</evidence>
<reference evidence="13" key="1">
    <citation type="journal article" date="2013" name="Genome Biol. Evol.">
        <title>Punctuated emergences of genetic and phenotypic innovations in eumetazoan, bilaterian, euteleostome, and hominidae ancestors.</title>
        <authorList>
            <person name="Wenger Y."/>
            <person name="Galliot B."/>
        </authorList>
    </citation>
    <scope>NUCLEOTIDE SEQUENCE</scope>
    <source>
        <tissue evidence="13">Whole animals</tissue>
    </source>
</reference>
<dbReference type="InterPro" id="IPR036388">
    <property type="entry name" value="WH-like_DNA-bd_sf"/>
</dbReference>
<evidence type="ECO:0000256" key="3">
    <source>
        <dbReference type="ARBA" id="ARBA00009834"/>
    </source>
</evidence>
<dbReference type="InterPro" id="IPR016689">
    <property type="entry name" value="ESCRT-2_cplx_Snf8"/>
</dbReference>
<dbReference type="GO" id="GO:0043328">
    <property type="term" value="P:protein transport to vacuole involved in ubiquitin-dependent protein catabolic process via the multivesicular body sorting pathway"/>
    <property type="evidence" value="ECO:0007669"/>
    <property type="project" value="TreeGrafter"/>
</dbReference>
<dbReference type="Pfam" id="PF04157">
    <property type="entry name" value="EAP30"/>
    <property type="match status" value="1"/>
</dbReference>
<keyword evidence="6" id="KW-0963">Cytoplasm</keyword>
<evidence type="ECO:0000313" key="13">
    <source>
        <dbReference type="EMBL" id="CDG68064.1"/>
    </source>
</evidence>